<accession>A0AA36UJY8</accession>
<dbReference type="InterPro" id="IPR031165">
    <property type="entry name" value="GNAT_YJDJ"/>
</dbReference>
<organism evidence="3 4">
    <name type="scientific">Neisseria macacae ATCC 33926</name>
    <dbReference type="NCBI Taxonomy" id="997348"/>
    <lineage>
        <taxon>Bacteria</taxon>
        <taxon>Pseudomonadati</taxon>
        <taxon>Pseudomonadota</taxon>
        <taxon>Betaproteobacteria</taxon>
        <taxon>Neisseriales</taxon>
        <taxon>Neisseriaceae</taxon>
        <taxon>Neisseria</taxon>
    </lineage>
</organism>
<dbReference type="Gene3D" id="3.40.630.30">
    <property type="match status" value="1"/>
</dbReference>
<dbReference type="AlphaFoldDB" id="A0AA36UJY8"/>
<evidence type="ECO:0000313" key="4">
    <source>
        <dbReference type="Proteomes" id="UP000004982"/>
    </source>
</evidence>
<evidence type="ECO:0000259" key="1">
    <source>
        <dbReference type="PROSITE" id="PS51186"/>
    </source>
</evidence>
<dbReference type="InterPro" id="IPR000182">
    <property type="entry name" value="GNAT_dom"/>
</dbReference>
<dbReference type="Pfam" id="PF14542">
    <property type="entry name" value="Acetyltransf_CG"/>
    <property type="match status" value="1"/>
</dbReference>
<evidence type="ECO:0000259" key="2">
    <source>
        <dbReference type="PROSITE" id="PS51729"/>
    </source>
</evidence>
<dbReference type="InterPro" id="IPR045057">
    <property type="entry name" value="Gcn5-rel_NAT"/>
</dbReference>
<reference evidence="3 4" key="1">
    <citation type="submission" date="2011-05" db="EMBL/GenBank/DDBJ databases">
        <authorList>
            <person name="Muzny D."/>
            <person name="Qin X."/>
            <person name="Deng J."/>
            <person name="Jiang H."/>
            <person name="Liu Y."/>
            <person name="Qu J."/>
            <person name="Song X.-Z."/>
            <person name="Zhang L."/>
            <person name="Thornton R."/>
            <person name="Coyle M."/>
            <person name="Francisco L."/>
            <person name="Jackson L."/>
            <person name="Javaid M."/>
            <person name="Korchina V."/>
            <person name="Kovar C."/>
            <person name="Mata R."/>
            <person name="Mathew T."/>
            <person name="Ngo R."/>
            <person name="Nguyen L."/>
            <person name="Nguyen N."/>
            <person name="Okwuonu G."/>
            <person name="Ongeri F."/>
            <person name="Pham C."/>
            <person name="Simmons D."/>
            <person name="Wilczek-Boney K."/>
            <person name="Hale W."/>
            <person name="Jakkamsetti A."/>
            <person name="Pham P."/>
            <person name="Ruth R."/>
            <person name="San Lucas F."/>
            <person name="Warren J."/>
            <person name="Zhang J."/>
            <person name="Zhao Z."/>
            <person name="Zhou C."/>
            <person name="Zhu D."/>
            <person name="Lee S."/>
            <person name="Bess C."/>
            <person name="Blankenburg K."/>
            <person name="Forbes L."/>
            <person name="Fu Q."/>
            <person name="Gubbala S."/>
            <person name="Hirani K."/>
            <person name="Jayaseelan J.C."/>
            <person name="Lara F."/>
            <person name="Munidasa M."/>
            <person name="Palculict T."/>
            <person name="Patil S."/>
            <person name="Pu L.-L."/>
            <person name="Saada N."/>
            <person name="Tang L."/>
            <person name="Weissenberger G."/>
            <person name="Zhu Y."/>
            <person name="Hemphill L."/>
            <person name="Shang Y."/>
            <person name="Youmans B."/>
            <person name="Ayvaz T."/>
            <person name="Ross M."/>
            <person name="Santibanez J."/>
            <person name="Aqrawi P."/>
            <person name="Gross S."/>
            <person name="Joshi V."/>
            <person name="Fowler G."/>
            <person name="Nazareth L."/>
            <person name="Reid J."/>
            <person name="Worley K."/>
            <person name="Petrosino J."/>
            <person name="Highlander S."/>
            <person name="Gibbs R."/>
        </authorList>
    </citation>
    <scope>NUCLEOTIDE SEQUENCE [LARGE SCALE GENOMIC DNA]</scope>
    <source>
        <strain evidence="3 4">ATCC 33926</strain>
    </source>
</reference>
<dbReference type="PANTHER" id="PTHR31435:SF9">
    <property type="entry name" value="PROTEIN NATD1"/>
    <property type="match status" value="1"/>
</dbReference>
<dbReference type="PROSITE" id="PS51186">
    <property type="entry name" value="GNAT"/>
    <property type="match status" value="1"/>
</dbReference>
<evidence type="ECO:0008006" key="5">
    <source>
        <dbReference type="Google" id="ProtNLM"/>
    </source>
</evidence>
<gene>
    <name evidence="3" type="ORF">HMPREF9418_1129</name>
</gene>
<dbReference type="EMBL" id="AFQE01000053">
    <property type="protein sequence ID" value="EGQ77331.1"/>
    <property type="molecule type" value="Genomic_DNA"/>
</dbReference>
<dbReference type="GO" id="GO:0016747">
    <property type="term" value="F:acyltransferase activity, transferring groups other than amino-acyl groups"/>
    <property type="evidence" value="ECO:0007669"/>
    <property type="project" value="InterPro"/>
</dbReference>
<dbReference type="Proteomes" id="UP000004982">
    <property type="component" value="Unassembled WGS sequence"/>
</dbReference>
<dbReference type="InterPro" id="IPR016181">
    <property type="entry name" value="Acyl_CoA_acyltransferase"/>
</dbReference>
<dbReference type="PROSITE" id="PS51729">
    <property type="entry name" value="GNAT_YJDJ"/>
    <property type="match status" value="1"/>
</dbReference>
<dbReference type="CDD" id="cd04301">
    <property type="entry name" value="NAT_SF"/>
    <property type="match status" value="1"/>
</dbReference>
<feature type="domain" description="N-acetyltransferase" evidence="2">
    <location>
        <begin position="27"/>
        <end position="103"/>
    </location>
</feature>
<name>A0AA36UJY8_9NEIS</name>
<dbReference type="SUPFAM" id="SSF55729">
    <property type="entry name" value="Acyl-CoA N-acyltransferases (Nat)"/>
    <property type="match status" value="1"/>
</dbReference>
<proteinExistence type="predicted"/>
<feature type="domain" description="N-acetyltransferase" evidence="1">
    <location>
        <begin position="1"/>
        <end position="103"/>
    </location>
</feature>
<dbReference type="PANTHER" id="PTHR31435">
    <property type="entry name" value="PROTEIN NATD1"/>
    <property type="match status" value="1"/>
</dbReference>
<evidence type="ECO:0000313" key="3">
    <source>
        <dbReference type="EMBL" id="EGQ77331.1"/>
    </source>
</evidence>
<protein>
    <recommendedName>
        <fullName evidence="5">GNAT family acetyltransferase</fullName>
    </recommendedName>
</protein>
<comment type="caution">
    <text evidence="3">The sequence shown here is derived from an EMBL/GenBank/DDBJ whole genome shotgun (WGS) entry which is preliminary data.</text>
</comment>
<sequence length="103" mass="11850">MFYSNGRRQFCFSDGLKYRKHSMPEVIHYPERRRFQIDINGLEAGYISYTEHNGSWDVDHTEVSPNFRNQGIARMLVDALTAYAEAHGIPLTASCDYAARFIG</sequence>